<accession>A0A1T5LT66</accession>
<proteinExistence type="predicted"/>
<dbReference type="Proteomes" id="UP000190961">
    <property type="component" value="Unassembled WGS sequence"/>
</dbReference>
<sequence>MPYLYSQTYKTMKKILLGILGIIVLLIIVGFFLPSKIEVTRSLTMHASPEAAFEEINNLEHWEKWSYWNTLDPTLKTTYGEQRSGTGAWYSWDSKDMGKGKLIITESKPSSMIKADLDFMEQGTAKSWYTFEPVNDSTKVTMGFSTEFGMNPFMRWMGVTMFESEMNKAFDYNLNKIKEIAEAKE</sequence>
<keyword evidence="1" id="KW-0812">Transmembrane</keyword>
<dbReference type="EMBL" id="FUZU01000002">
    <property type="protein sequence ID" value="SKC79101.1"/>
    <property type="molecule type" value="Genomic_DNA"/>
</dbReference>
<keyword evidence="1" id="KW-0472">Membrane</keyword>
<dbReference type="CDD" id="cd07818">
    <property type="entry name" value="SRPBCC_1"/>
    <property type="match status" value="1"/>
</dbReference>
<gene>
    <name evidence="2" type="ORF">SAMN05660236_3873</name>
</gene>
<dbReference type="AlphaFoldDB" id="A0A1T5LT66"/>
<dbReference type="InterPro" id="IPR023393">
    <property type="entry name" value="START-like_dom_sf"/>
</dbReference>
<dbReference type="SUPFAM" id="SSF55961">
    <property type="entry name" value="Bet v1-like"/>
    <property type="match status" value="1"/>
</dbReference>
<dbReference type="Pfam" id="PF10604">
    <property type="entry name" value="Polyketide_cyc2"/>
    <property type="match status" value="1"/>
</dbReference>
<reference evidence="2 3" key="1">
    <citation type="submission" date="2017-02" db="EMBL/GenBank/DDBJ databases">
        <authorList>
            <person name="Peterson S.W."/>
        </authorList>
    </citation>
    <scope>NUCLEOTIDE SEQUENCE [LARGE SCALE GENOMIC DNA]</scope>
    <source>
        <strain evidence="2 3">DSM 25262</strain>
    </source>
</reference>
<dbReference type="Gene3D" id="3.30.530.20">
    <property type="match status" value="1"/>
</dbReference>
<keyword evidence="1" id="KW-1133">Transmembrane helix</keyword>
<evidence type="ECO:0000313" key="3">
    <source>
        <dbReference type="Proteomes" id="UP000190961"/>
    </source>
</evidence>
<name>A0A1T5LT66_9BACT</name>
<keyword evidence="3" id="KW-1185">Reference proteome</keyword>
<feature type="transmembrane region" description="Helical" evidence="1">
    <location>
        <begin position="15"/>
        <end position="33"/>
    </location>
</feature>
<dbReference type="InterPro" id="IPR019587">
    <property type="entry name" value="Polyketide_cyclase/dehydratase"/>
</dbReference>
<evidence type="ECO:0000313" key="2">
    <source>
        <dbReference type="EMBL" id="SKC79101.1"/>
    </source>
</evidence>
<organism evidence="2 3">
    <name type="scientific">Ohtaekwangia koreensis</name>
    <dbReference type="NCBI Taxonomy" id="688867"/>
    <lineage>
        <taxon>Bacteria</taxon>
        <taxon>Pseudomonadati</taxon>
        <taxon>Bacteroidota</taxon>
        <taxon>Cytophagia</taxon>
        <taxon>Cytophagales</taxon>
        <taxon>Fulvivirgaceae</taxon>
        <taxon>Ohtaekwangia</taxon>
    </lineage>
</organism>
<protein>
    <submittedName>
        <fullName evidence="2">Polyketide cyclase / dehydrase and lipid transport</fullName>
    </submittedName>
</protein>
<evidence type="ECO:0000256" key="1">
    <source>
        <dbReference type="SAM" id="Phobius"/>
    </source>
</evidence>